<dbReference type="PROSITE" id="PS50935">
    <property type="entry name" value="SSB"/>
    <property type="match status" value="1"/>
</dbReference>
<keyword evidence="1 2" id="KW-0238">DNA-binding</keyword>
<sequence length="212" mass="24092">MKYGVNIAIVIGTIKELEFSQQSNDKRFYHGRLSCERLSGTSDEIPFIIEENVLKEIGFDYEGKRVQIRGQYLSHNERIEGTEGSHLKLFVSVQNIMEVEVSTPAKNELVLEGYLCKTPIVRETPRGVKICDLMIAINRRSHGKSIASYIPCICFGDLAVYMGDQPMGSELTIRGRIQSRAYTKRTAEGTMMERIAYEIAAYRIQVENDDLQ</sequence>
<evidence type="ECO:0000313" key="3">
    <source>
        <dbReference type="EMBL" id="MBC5677171.1"/>
    </source>
</evidence>
<dbReference type="Gene3D" id="2.40.50.140">
    <property type="entry name" value="Nucleic acid-binding proteins"/>
    <property type="match status" value="2"/>
</dbReference>
<dbReference type="RefSeq" id="WP_024727345.1">
    <property type="nucleotide sequence ID" value="NZ_JACOOS010000005.1"/>
</dbReference>
<comment type="caution">
    <text evidence="3">The sequence shown here is derived from an EMBL/GenBank/DDBJ whole genome shotgun (WGS) entry which is preliminary data.</text>
</comment>
<organism evidence="3 4">
    <name type="scientific">Anaerostipes hominis</name>
    <name type="common">ex Liu et al. 2021</name>
    <dbReference type="NCBI Taxonomy" id="2763018"/>
    <lineage>
        <taxon>Bacteria</taxon>
        <taxon>Bacillati</taxon>
        <taxon>Bacillota</taxon>
        <taxon>Clostridia</taxon>
        <taxon>Lachnospirales</taxon>
        <taxon>Lachnospiraceae</taxon>
        <taxon>Anaerostipes</taxon>
    </lineage>
</organism>
<proteinExistence type="predicted"/>
<dbReference type="InterPro" id="IPR012340">
    <property type="entry name" value="NA-bd_OB-fold"/>
</dbReference>
<gene>
    <name evidence="3" type="ORF">H8S22_05995</name>
</gene>
<evidence type="ECO:0000313" key="4">
    <source>
        <dbReference type="Proteomes" id="UP000635828"/>
    </source>
</evidence>
<reference evidence="3 4" key="1">
    <citation type="submission" date="2020-08" db="EMBL/GenBank/DDBJ databases">
        <title>Genome public.</title>
        <authorList>
            <person name="Liu C."/>
            <person name="Sun Q."/>
        </authorList>
    </citation>
    <scope>NUCLEOTIDE SEQUENCE [LARGE SCALE GENOMIC DNA]</scope>
    <source>
        <strain evidence="3 4">NSJ-7</strain>
    </source>
</reference>
<dbReference type="GO" id="GO:0003677">
    <property type="term" value="F:DNA binding"/>
    <property type="evidence" value="ECO:0007669"/>
    <property type="project" value="UniProtKB-KW"/>
</dbReference>
<dbReference type="EMBL" id="JACOOS010000005">
    <property type="protein sequence ID" value="MBC5677171.1"/>
    <property type="molecule type" value="Genomic_DNA"/>
</dbReference>
<evidence type="ECO:0000256" key="1">
    <source>
        <dbReference type="ARBA" id="ARBA00023125"/>
    </source>
</evidence>
<evidence type="ECO:0000256" key="2">
    <source>
        <dbReference type="PROSITE-ProRule" id="PRU00252"/>
    </source>
</evidence>
<name>A0ABR7FPL4_9FIRM</name>
<accession>A0ABR7FPL4</accession>
<protein>
    <submittedName>
        <fullName evidence="3">Single-stranded DNA-binding protein</fullName>
    </submittedName>
</protein>
<dbReference type="InterPro" id="IPR000424">
    <property type="entry name" value="Primosome_PriB/ssb"/>
</dbReference>
<dbReference type="Pfam" id="PF00436">
    <property type="entry name" value="SSB"/>
    <property type="match status" value="1"/>
</dbReference>
<dbReference type="Proteomes" id="UP000635828">
    <property type="component" value="Unassembled WGS sequence"/>
</dbReference>
<dbReference type="SUPFAM" id="SSF50249">
    <property type="entry name" value="Nucleic acid-binding proteins"/>
    <property type="match status" value="1"/>
</dbReference>
<keyword evidence="4" id="KW-1185">Reference proteome</keyword>